<evidence type="ECO:0000256" key="3">
    <source>
        <dbReference type="ARBA" id="ARBA00022475"/>
    </source>
</evidence>
<evidence type="ECO:0000256" key="8">
    <source>
        <dbReference type="SAM" id="Phobius"/>
    </source>
</evidence>
<feature type="compositionally biased region" description="Polar residues" evidence="7">
    <location>
        <begin position="928"/>
        <end position="941"/>
    </location>
</feature>
<evidence type="ECO:0000313" key="9">
    <source>
        <dbReference type="EMBL" id="EGF75904.1"/>
    </source>
</evidence>
<dbReference type="PANTHER" id="PTHR30047">
    <property type="entry name" value="HIGH-AFFINITY CHOLINE TRANSPORT PROTEIN-RELATED"/>
    <property type="match status" value="1"/>
</dbReference>
<evidence type="ECO:0000256" key="6">
    <source>
        <dbReference type="ARBA" id="ARBA00023136"/>
    </source>
</evidence>
<accession>F4PFU0</accession>
<comment type="subcellular location">
    <subcellularLocation>
        <location evidence="1">Cell membrane</location>
        <topology evidence="1">Multi-pass membrane protein</topology>
    </subcellularLocation>
</comment>
<sequence length="941" mass="104247">MYKQSIHLIRIRDLSQHLTKAAQVERYRPKELDSFVFNQKEYTLRNRKAEEGDYILIHNPRPDSLDTYSLNEIEELETVDNKGIITSNSHGLRHNEYLLMEPARDSDSHPIDYQDIEMVDTKNSQDSEPLDLSNLNNELLPSIGDIYKKNDSTEILEAMVVAEVPMANKSQKGSSVFIISLLLTLIFIIWGVFFTDNLAYVTNLIYNGSIDYLGWLYLGATLFFVIFSIYLLFSKYGNIRLGKKTDRPDFNTASWLAMLFGAGMGIGIVYWGVAEPVTHYTSPPYGEPYTVEAANTAMKFTFFHWGLDPWAIYTIIGLALAFFQYNKRLPAAISSAFHPILGDKIYGPIGKTIDILSVFATVFGIATSLGLGAMQVTAGMHDIFGIPNTLFVQLIVIAVATVIFTISINTGLERGIQYLSNTAMILSFAIMLLILIVGPTLTIIKVLFNTTGLYISDFIQMSLRLVPFGEGAEWIASWTLFYWAWWIAWAPFVGMFIARVSRGRTIREFVVGVLIVPTLGTCLWMSVFGGSALELVQQAGNNDLAAYITENVSLSIFTFFDYLPLNSLLSILGFAVVAIYYITVADTATFVLGMLSEGGTLNPSNKIKVTWGIIQSGLAAVLLLAGGLEVLQTASIAAALPFTIILIVMCFSLLKGLKSEVEALTVNRKPFPWLKAFSAGLAASLPVLIGLLFGNLEYGLIAGLGGFTYLYVFNIPYAQRAKKLFFVVLGMTLVTVLGTLAAPYPLAVAILMGVIGASAIFIFGSLRIAGPSAIFFVLVFAMVSGMTVDPGLAPLRAVLVFLGGSLSWIIAMIGWFFNPYGSEETVVKRVYLELAKFIDSVGTKDCNESRYHMMSILNESEETLTAGYIPWRETDLFKRLYLLNNHANKIFMYITDHFNDAGEKLPQELGETVRELANSFDGKKNKSAYETISQPNEMDDE</sequence>
<dbReference type="EMBL" id="GL882963">
    <property type="protein sequence ID" value="EGF75904.1"/>
    <property type="molecule type" value="Genomic_DNA"/>
</dbReference>
<proteinExistence type="predicted"/>
<feature type="transmembrane region" description="Helical" evidence="8">
    <location>
        <begin position="355"/>
        <end position="378"/>
    </location>
</feature>
<feature type="transmembrane region" description="Helical" evidence="8">
    <location>
        <begin position="568"/>
        <end position="595"/>
    </location>
</feature>
<dbReference type="HOGENOM" id="CLU_312068_0_0_1"/>
<dbReference type="InterPro" id="IPR000060">
    <property type="entry name" value="BCCT_transptr"/>
</dbReference>
<feature type="transmembrane region" description="Helical" evidence="8">
    <location>
        <begin position="214"/>
        <end position="233"/>
    </location>
</feature>
<dbReference type="AlphaFoldDB" id="F4PFU0"/>
<feature type="transmembrane region" description="Helical" evidence="8">
    <location>
        <begin position="424"/>
        <end position="455"/>
    </location>
</feature>
<feature type="region of interest" description="Disordered" evidence="7">
    <location>
        <begin position="920"/>
        <end position="941"/>
    </location>
</feature>
<evidence type="ECO:0000256" key="5">
    <source>
        <dbReference type="ARBA" id="ARBA00022989"/>
    </source>
</evidence>
<dbReference type="STRING" id="684364.F4PFU0"/>
<dbReference type="InterPro" id="IPR018093">
    <property type="entry name" value="BCCT_CS"/>
</dbReference>
<protein>
    <submittedName>
        <fullName evidence="9">Uncharacterized protein</fullName>
    </submittedName>
</protein>
<keyword evidence="4 8" id="KW-0812">Transmembrane</keyword>
<feature type="transmembrane region" description="Helical" evidence="8">
    <location>
        <begin position="634"/>
        <end position="654"/>
    </location>
</feature>
<feature type="transmembrane region" description="Helical" evidence="8">
    <location>
        <begin position="253"/>
        <end position="273"/>
    </location>
</feature>
<dbReference type="PROSITE" id="PS01303">
    <property type="entry name" value="BCCT"/>
    <property type="match status" value="1"/>
</dbReference>
<feature type="transmembrane region" description="Helical" evidence="8">
    <location>
        <begin position="724"/>
        <end position="742"/>
    </location>
</feature>
<feature type="transmembrane region" description="Helical" evidence="8">
    <location>
        <begin position="509"/>
        <end position="527"/>
    </location>
</feature>
<keyword evidence="5 8" id="KW-1133">Transmembrane helix</keyword>
<feature type="transmembrane region" description="Helical" evidence="8">
    <location>
        <begin position="699"/>
        <end position="717"/>
    </location>
</feature>
<evidence type="ECO:0000256" key="1">
    <source>
        <dbReference type="ARBA" id="ARBA00004651"/>
    </source>
</evidence>
<feature type="transmembrane region" description="Helical" evidence="8">
    <location>
        <begin position="475"/>
        <end position="497"/>
    </location>
</feature>
<keyword evidence="2" id="KW-0813">Transport</keyword>
<feature type="transmembrane region" description="Helical" evidence="8">
    <location>
        <begin position="674"/>
        <end position="693"/>
    </location>
</feature>
<evidence type="ECO:0000256" key="7">
    <source>
        <dbReference type="SAM" id="MobiDB-lite"/>
    </source>
</evidence>
<name>F4PFU0_BATDJ</name>
<dbReference type="Proteomes" id="UP000007241">
    <property type="component" value="Unassembled WGS sequence"/>
</dbReference>
<feature type="transmembrane region" description="Helical" evidence="8">
    <location>
        <begin position="773"/>
        <end position="792"/>
    </location>
</feature>
<feature type="transmembrane region" description="Helical" evidence="8">
    <location>
        <begin position="176"/>
        <end position="194"/>
    </location>
</feature>
<organism evidence="9 10">
    <name type="scientific">Batrachochytrium dendrobatidis (strain JAM81 / FGSC 10211)</name>
    <name type="common">Frog chytrid fungus</name>
    <dbReference type="NCBI Taxonomy" id="684364"/>
    <lineage>
        <taxon>Eukaryota</taxon>
        <taxon>Fungi</taxon>
        <taxon>Fungi incertae sedis</taxon>
        <taxon>Chytridiomycota</taxon>
        <taxon>Chytridiomycota incertae sedis</taxon>
        <taxon>Chytridiomycetes</taxon>
        <taxon>Rhizophydiales</taxon>
        <taxon>Rhizophydiales incertae sedis</taxon>
        <taxon>Batrachochytrium</taxon>
    </lineage>
</organism>
<dbReference type="NCBIfam" id="TIGR00842">
    <property type="entry name" value="bcct"/>
    <property type="match status" value="1"/>
</dbReference>
<evidence type="ECO:0000313" key="10">
    <source>
        <dbReference type="Proteomes" id="UP000007241"/>
    </source>
</evidence>
<dbReference type="GO" id="GO:0005886">
    <property type="term" value="C:plasma membrane"/>
    <property type="evidence" value="ECO:0000318"/>
    <property type="project" value="GO_Central"/>
</dbReference>
<dbReference type="InParanoid" id="F4PFU0"/>
<feature type="transmembrane region" description="Helical" evidence="8">
    <location>
        <begin position="390"/>
        <end position="412"/>
    </location>
</feature>
<feature type="transmembrane region" description="Helical" evidence="8">
    <location>
        <begin position="302"/>
        <end position="323"/>
    </location>
</feature>
<keyword evidence="6 8" id="KW-0472">Membrane</keyword>
<feature type="transmembrane region" description="Helical" evidence="8">
    <location>
        <begin position="798"/>
        <end position="818"/>
    </location>
</feature>
<dbReference type="GO" id="GO:0022857">
    <property type="term" value="F:transmembrane transporter activity"/>
    <property type="evidence" value="ECO:0000318"/>
    <property type="project" value="GO_Central"/>
</dbReference>
<dbReference type="OrthoDB" id="5598826at2759"/>
<gene>
    <name evidence="9" type="ORF">BATDEDRAFT_28978</name>
</gene>
<reference evidence="9 10" key="1">
    <citation type="submission" date="2009-12" db="EMBL/GenBank/DDBJ databases">
        <title>The draft genome of Batrachochytrium dendrobatidis.</title>
        <authorList>
            <consortium name="US DOE Joint Genome Institute (JGI-PGF)"/>
            <person name="Kuo A."/>
            <person name="Salamov A."/>
            <person name="Schmutz J."/>
            <person name="Lucas S."/>
            <person name="Pitluck S."/>
            <person name="Rosenblum E."/>
            <person name="Stajich J."/>
            <person name="Eisen M."/>
            <person name="Grigoriev I.V."/>
        </authorList>
    </citation>
    <scope>NUCLEOTIDE SEQUENCE [LARGE SCALE GENOMIC DNA]</scope>
    <source>
        <strain evidence="10">JAM81 / FGSC 10211</strain>
    </source>
</reference>
<dbReference type="PANTHER" id="PTHR30047:SF7">
    <property type="entry name" value="HIGH-AFFINITY CHOLINE TRANSPORT PROTEIN"/>
    <property type="match status" value="1"/>
</dbReference>
<feature type="non-terminal residue" evidence="9">
    <location>
        <position position="941"/>
    </location>
</feature>
<evidence type="ECO:0000256" key="2">
    <source>
        <dbReference type="ARBA" id="ARBA00022448"/>
    </source>
</evidence>
<feature type="transmembrane region" description="Helical" evidence="8">
    <location>
        <begin position="607"/>
        <end position="628"/>
    </location>
</feature>
<evidence type="ECO:0000256" key="4">
    <source>
        <dbReference type="ARBA" id="ARBA00022692"/>
    </source>
</evidence>
<feature type="transmembrane region" description="Helical" evidence="8">
    <location>
        <begin position="748"/>
        <end position="766"/>
    </location>
</feature>
<keyword evidence="3" id="KW-1003">Cell membrane</keyword>
<dbReference type="Pfam" id="PF02028">
    <property type="entry name" value="BCCT"/>
    <property type="match status" value="1"/>
</dbReference>
<keyword evidence="10" id="KW-1185">Reference proteome</keyword>